<protein>
    <submittedName>
        <fullName evidence="7">Formate dehydrogenase-H, (4Fe-4S) ferredoxin subunit</fullName>
    </submittedName>
</protein>
<name>A0A212J3S3_9BACT</name>
<evidence type="ECO:0000256" key="4">
    <source>
        <dbReference type="ARBA" id="ARBA00023004"/>
    </source>
</evidence>
<dbReference type="GO" id="GO:0046872">
    <property type="term" value="F:metal ion binding"/>
    <property type="evidence" value="ECO:0007669"/>
    <property type="project" value="UniProtKB-KW"/>
</dbReference>
<feature type="domain" description="4Fe-4S ferredoxin-type" evidence="6">
    <location>
        <begin position="79"/>
        <end position="108"/>
    </location>
</feature>
<feature type="domain" description="4Fe-4S ferredoxin-type" evidence="6">
    <location>
        <begin position="3"/>
        <end position="32"/>
    </location>
</feature>
<evidence type="ECO:0000256" key="3">
    <source>
        <dbReference type="ARBA" id="ARBA00022737"/>
    </source>
</evidence>
<dbReference type="GO" id="GO:0051539">
    <property type="term" value="F:4 iron, 4 sulfur cluster binding"/>
    <property type="evidence" value="ECO:0007669"/>
    <property type="project" value="UniProtKB-KW"/>
</dbReference>
<keyword evidence="4" id="KW-0408">Iron</keyword>
<accession>A0A212J3S3</accession>
<dbReference type="InterPro" id="IPR017896">
    <property type="entry name" value="4Fe4S_Fe-S-bd"/>
</dbReference>
<proteinExistence type="predicted"/>
<dbReference type="PANTHER" id="PTHR42859">
    <property type="entry name" value="OXIDOREDUCTASE"/>
    <property type="match status" value="1"/>
</dbReference>
<dbReference type="AlphaFoldDB" id="A0A212J3S3"/>
<dbReference type="InterPro" id="IPR050294">
    <property type="entry name" value="RnfB_subfamily"/>
</dbReference>
<evidence type="ECO:0000256" key="5">
    <source>
        <dbReference type="ARBA" id="ARBA00023014"/>
    </source>
</evidence>
<organism evidence="7">
    <name type="scientific">uncultured Desulfovibrio sp</name>
    <dbReference type="NCBI Taxonomy" id="167968"/>
    <lineage>
        <taxon>Bacteria</taxon>
        <taxon>Pseudomonadati</taxon>
        <taxon>Thermodesulfobacteriota</taxon>
        <taxon>Desulfovibrionia</taxon>
        <taxon>Desulfovibrionales</taxon>
        <taxon>Desulfovibrionaceae</taxon>
        <taxon>Desulfovibrio</taxon>
        <taxon>environmental samples</taxon>
    </lineage>
</organism>
<dbReference type="PROSITE" id="PS51379">
    <property type="entry name" value="4FE4S_FER_2"/>
    <property type="match status" value="2"/>
</dbReference>
<dbReference type="SUPFAM" id="SSF54862">
    <property type="entry name" value="4Fe-4S ferredoxins"/>
    <property type="match status" value="1"/>
</dbReference>
<evidence type="ECO:0000256" key="1">
    <source>
        <dbReference type="ARBA" id="ARBA00022485"/>
    </source>
</evidence>
<sequence length="168" mass="17937">MKKRIAANPGRCIGCRTCEIACALAHSELRIEDMTASDFKARVAILKHEDISTPVACRQCEDAPCASACPCGAIVADSESVTVLRHKCIGCKACIMACLYGVMRVTSHKVRRTVCGKPMGFSRKALAQKCDLCASVPEGPSCVRACPTDVLFVVEDEKVQPAGTAAFQ</sequence>
<gene>
    <name evidence="7" type="primary">hydN</name>
    <name evidence="7" type="ORF">KM92DES2_10486</name>
</gene>
<keyword evidence="3" id="KW-0677">Repeat</keyword>
<dbReference type="RefSeq" id="WP_227117672.1">
    <property type="nucleotide sequence ID" value="NZ_LT598928.1"/>
</dbReference>
<evidence type="ECO:0000256" key="2">
    <source>
        <dbReference type="ARBA" id="ARBA00022723"/>
    </source>
</evidence>
<dbReference type="CDD" id="cd10554">
    <property type="entry name" value="HycB_like"/>
    <property type="match status" value="1"/>
</dbReference>
<keyword evidence="2" id="KW-0479">Metal-binding</keyword>
<dbReference type="PANTHER" id="PTHR42859:SF17">
    <property type="entry name" value="ELECTRON TRANSPORT PROTEIN HYDN-RELATED"/>
    <property type="match status" value="1"/>
</dbReference>
<evidence type="ECO:0000313" key="7">
    <source>
        <dbReference type="EMBL" id="SBV94106.1"/>
    </source>
</evidence>
<dbReference type="Gene3D" id="3.30.70.20">
    <property type="match status" value="2"/>
</dbReference>
<keyword evidence="1" id="KW-0004">4Fe-4S</keyword>
<evidence type="ECO:0000259" key="6">
    <source>
        <dbReference type="PROSITE" id="PS51379"/>
    </source>
</evidence>
<reference evidence="7" key="1">
    <citation type="submission" date="2016-04" db="EMBL/GenBank/DDBJ databases">
        <authorList>
            <person name="Evans L.H."/>
            <person name="Alamgir A."/>
            <person name="Owens N."/>
            <person name="Weber N.D."/>
            <person name="Virtaneva K."/>
            <person name="Barbian K."/>
            <person name="Babar A."/>
            <person name="Rosenke K."/>
        </authorList>
    </citation>
    <scope>NUCLEOTIDE SEQUENCE</scope>
    <source>
        <strain evidence="7">92-2</strain>
    </source>
</reference>
<dbReference type="EMBL" id="FLUP01000001">
    <property type="protein sequence ID" value="SBV94106.1"/>
    <property type="molecule type" value="Genomic_DNA"/>
</dbReference>
<keyword evidence="5" id="KW-0411">Iron-sulfur</keyword>